<dbReference type="InterPro" id="IPR029044">
    <property type="entry name" value="Nucleotide-diphossugar_trans"/>
</dbReference>
<dbReference type="SUPFAM" id="SSF53448">
    <property type="entry name" value="Nucleotide-diphospho-sugar transferases"/>
    <property type="match status" value="1"/>
</dbReference>
<evidence type="ECO:0000313" key="5">
    <source>
        <dbReference type="EMBL" id="MEA5402310.1"/>
    </source>
</evidence>
<dbReference type="PANTHER" id="PTHR43179:SF12">
    <property type="entry name" value="GALACTOFURANOSYLTRANSFERASE GLFT2"/>
    <property type="match status" value="1"/>
</dbReference>
<dbReference type="RefSeq" id="WP_323326723.1">
    <property type="nucleotide sequence ID" value="NZ_JAYGIL010000005.1"/>
</dbReference>
<protein>
    <submittedName>
        <fullName evidence="5">Glycosyltransferase family 2 protein</fullName>
    </submittedName>
</protein>
<reference evidence="5 6" key="1">
    <citation type="submission" date="2023-12" db="EMBL/GenBank/DDBJ databases">
        <title>Novel species of the genus Arcicella isolated from rivers.</title>
        <authorList>
            <person name="Lu H."/>
        </authorList>
    </citation>
    <scope>NUCLEOTIDE SEQUENCE [LARGE SCALE GENOMIC DNA]</scope>
    <source>
        <strain evidence="5 6">DC2W</strain>
    </source>
</reference>
<evidence type="ECO:0000259" key="4">
    <source>
        <dbReference type="Pfam" id="PF00535"/>
    </source>
</evidence>
<keyword evidence="6" id="KW-1185">Reference proteome</keyword>
<feature type="domain" description="Glycosyltransferase 2-like" evidence="4">
    <location>
        <begin position="48"/>
        <end position="131"/>
    </location>
</feature>
<comment type="similarity">
    <text evidence="1">Belongs to the glycosyltransferase 2 family.</text>
</comment>
<evidence type="ECO:0000313" key="6">
    <source>
        <dbReference type="Proteomes" id="UP001303899"/>
    </source>
</evidence>
<dbReference type="EMBL" id="JAYGIL010000005">
    <property type="protein sequence ID" value="MEA5402310.1"/>
    <property type="molecule type" value="Genomic_DNA"/>
</dbReference>
<organism evidence="5 6">
    <name type="scientific">Arcicella gelida</name>
    <dbReference type="NCBI Taxonomy" id="2984195"/>
    <lineage>
        <taxon>Bacteria</taxon>
        <taxon>Pseudomonadati</taxon>
        <taxon>Bacteroidota</taxon>
        <taxon>Cytophagia</taxon>
        <taxon>Cytophagales</taxon>
        <taxon>Flectobacillaceae</taxon>
        <taxon>Arcicella</taxon>
    </lineage>
</organism>
<accession>A0ABU5S1G2</accession>
<keyword evidence="3" id="KW-0808">Transferase</keyword>
<evidence type="ECO:0000256" key="1">
    <source>
        <dbReference type="ARBA" id="ARBA00006739"/>
    </source>
</evidence>
<dbReference type="Pfam" id="PF00535">
    <property type="entry name" value="Glycos_transf_2"/>
    <property type="match status" value="1"/>
</dbReference>
<dbReference type="CDD" id="cd02526">
    <property type="entry name" value="GT2_RfbF_like"/>
    <property type="match status" value="1"/>
</dbReference>
<dbReference type="PANTHER" id="PTHR43179">
    <property type="entry name" value="RHAMNOSYLTRANSFERASE WBBL"/>
    <property type="match status" value="1"/>
</dbReference>
<dbReference type="Proteomes" id="UP001303899">
    <property type="component" value="Unassembled WGS sequence"/>
</dbReference>
<evidence type="ECO:0000256" key="2">
    <source>
        <dbReference type="ARBA" id="ARBA00022676"/>
    </source>
</evidence>
<proteinExistence type="inferred from homology"/>
<keyword evidence="2" id="KW-0328">Glycosyltransferase</keyword>
<sequence length="288" mass="33779">MKIAATVILYQPNEKALDNIKTYAKAIDKVYIFDNTEEGTFLKKKLMEIPNIIYLHDKHNAGIAKRLNTAAQMAINEGFDWLLMMDQDSKFEGNSIQYYLEGIRKYPNNINVGLFGPQYSRNNQTSLAESSYQEIDGMITSGTLLNLNVYQQIGKFDEALFIDAVDIEYCLRVQQANFKMIQLTNIFIQHELGQTEKKASIKTLYLVKKEKELHSPLRYYYMYRNNLYVQSKHKDFDKQTMRKINRNAMSFLKKGFFYGSNSWEILKYVVEARRDFKQNKMGKYQSNI</sequence>
<evidence type="ECO:0000256" key="3">
    <source>
        <dbReference type="ARBA" id="ARBA00022679"/>
    </source>
</evidence>
<dbReference type="Gene3D" id="3.90.550.10">
    <property type="entry name" value="Spore Coat Polysaccharide Biosynthesis Protein SpsA, Chain A"/>
    <property type="match status" value="1"/>
</dbReference>
<dbReference type="InterPro" id="IPR001173">
    <property type="entry name" value="Glyco_trans_2-like"/>
</dbReference>
<name>A0ABU5S1G2_9BACT</name>
<gene>
    <name evidence="5" type="ORF">VB776_05265</name>
</gene>
<comment type="caution">
    <text evidence="5">The sequence shown here is derived from an EMBL/GenBank/DDBJ whole genome shotgun (WGS) entry which is preliminary data.</text>
</comment>